<dbReference type="AlphaFoldDB" id="A0AAV4BR84"/>
<name>A0AAV4BR84_9GAST</name>
<comment type="caution">
    <text evidence="1">The sequence shown here is derived from an EMBL/GenBank/DDBJ whole genome shotgun (WGS) entry which is preliminary data.</text>
</comment>
<gene>
    <name evidence="1" type="ORF">PoB_004838200</name>
</gene>
<dbReference type="Proteomes" id="UP000735302">
    <property type="component" value="Unassembled WGS sequence"/>
</dbReference>
<accession>A0AAV4BR84</accession>
<reference evidence="1 2" key="1">
    <citation type="journal article" date="2021" name="Elife">
        <title>Chloroplast acquisition without the gene transfer in kleptoplastic sea slugs, Plakobranchus ocellatus.</title>
        <authorList>
            <person name="Maeda T."/>
            <person name="Takahashi S."/>
            <person name="Yoshida T."/>
            <person name="Shimamura S."/>
            <person name="Takaki Y."/>
            <person name="Nagai Y."/>
            <person name="Toyoda A."/>
            <person name="Suzuki Y."/>
            <person name="Arimoto A."/>
            <person name="Ishii H."/>
            <person name="Satoh N."/>
            <person name="Nishiyama T."/>
            <person name="Hasebe M."/>
            <person name="Maruyama T."/>
            <person name="Minagawa J."/>
            <person name="Obokata J."/>
            <person name="Shigenobu S."/>
        </authorList>
    </citation>
    <scope>NUCLEOTIDE SEQUENCE [LARGE SCALE GENOMIC DNA]</scope>
</reference>
<protein>
    <submittedName>
        <fullName evidence="1">Uncharacterized protein</fullName>
    </submittedName>
</protein>
<sequence length="77" mass="8756">MVTVIRGEYQLYLAANPEKISSHNSGQEMSERWAVLQQKGTDVWMLFEEIQNKGHGILMAAFFAKISEDGDKLPDKQ</sequence>
<proteinExistence type="predicted"/>
<evidence type="ECO:0000313" key="1">
    <source>
        <dbReference type="EMBL" id="GFO21877.1"/>
    </source>
</evidence>
<evidence type="ECO:0000313" key="2">
    <source>
        <dbReference type="Proteomes" id="UP000735302"/>
    </source>
</evidence>
<keyword evidence="2" id="KW-1185">Reference proteome</keyword>
<dbReference type="EMBL" id="BLXT01005284">
    <property type="protein sequence ID" value="GFO21877.1"/>
    <property type="molecule type" value="Genomic_DNA"/>
</dbReference>
<organism evidence="1 2">
    <name type="scientific">Plakobranchus ocellatus</name>
    <dbReference type="NCBI Taxonomy" id="259542"/>
    <lineage>
        <taxon>Eukaryota</taxon>
        <taxon>Metazoa</taxon>
        <taxon>Spiralia</taxon>
        <taxon>Lophotrochozoa</taxon>
        <taxon>Mollusca</taxon>
        <taxon>Gastropoda</taxon>
        <taxon>Heterobranchia</taxon>
        <taxon>Euthyneura</taxon>
        <taxon>Panpulmonata</taxon>
        <taxon>Sacoglossa</taxon>
        <taxon>Placobranchoidea</taxon>
        <taxon>Plakobranchidae</taxon>
        <taxon>Plakobranchus</taxon>
    </lineage>
</organism>